<sequence>MTESSLIAGTLPQAANARNWVVSCRTLQTGQDTELASHKTGSVHLQLALQAGPFLPIMAWLTDLLKTGKPYRVSVNENRIRNAALFPGSFQILIGKRPFLISHYLVRGATRHASKKKHYGQDGISLHPDIIFCC</sequence>
<organism evidence="1 2">
    <name type="scientific">Sphingomonas leidyi</name>
    <dbReference type="NCBI Taxonomy" id="68569"/>
    <lineage>
        <taxon>Bacteria</taxon>
        <taxon>Pseudomonadati</taxon>
        <taxon>Pseudomonadota</taxon>
        <taxon>Alphaproteobacteria</taxon>
        <taxon>Sphingomonadales</taxon>
        <taxon>Sphingomonadaceae</taxon>
        <taxon>Sphingomonas</taxon>
    </lineage>
</organism>
<proteinExistence type="predicted"/>
<reference evidence="1 2" key="1">
    <citation type="submission" date="2020-03" db="EMBL/GenBank/DDBJ databases">
        <title>Genomic Encyclopedia of Type Strains, Phase IV (KMG-IV): sequencing the most valuable type-strain genomes for metagenomic binning, comparative biology and taxonomic classification.</title>
        <authorList>
            <person name="Goeker M."/>
        </authorList>
    </citation>
    <scope>NUCLEOTIDE SEQUENCE [LARGE SCALE GENOMIC DNA]</scope>
    <source>
        <strain evidence="1 2">DSM 4733</strain>
    </source>
</reference>
<evidence type="ECO:0000313" key="1">
    <source>
        <dbReference type="EMBL" id="NIJ63441.1"/>
    </source>
</evidence>
<evidence type="ECO:0000313" key="2">
    <source>
        <dbReference type="Proteomes" id="UP000564677"/>
    </source>
</evidence>
<dbReference type="EMBL" id="JAASQV010000001">
    <property type="protein sequence ID" value="NIJ63441.1"/>
    <property type="molecule type" value="Genomic_DNA"/>
</dbReference>
<keyword evidence="2" id="KW-1185">Reference proteome</keyword>
<protein>
    <submittedName>
        <fullName evidence="1">Uncharacterized protein</fullName>
    </submittedName>
</protein>
<dbReference type="Proteomes" id="UP000564677">
    <property type="component" value="Unassembled WGS sequence"/>
</dbReference>
<comment type="caution">
    <text evidence="1">The sequence shown here is derived from an EMBL/GenBank/DDBJ whole genome shotgun (WGS) entry which is preliminary data.</text>
</comment>
<dbReference type="RefSeq" id="WP_167297966.1">
    <property type="nucleotide sequence ID" value="NZ_JAASQV010000001.1"/>
</dbReference>
<accession>A0A7X5UWE7</accession>
<dbReference type="AlphaFoldDB" id="A0A7X5UWE7"/>
<name>A0A7X5UWE7_9SPHN</name>
<gene>
    <name evidence="1" type="ORF">FHR20_000372</name>
</gene>